<dbReference type="EMBL" id="BAAAZK010000002">
    <property type="protein sequence ID" value="GAA4169803.1"/>
    <property type="molecule type" value="Genomic_DNA"/>
</dbReference>
<gene>
    <name evidence="1" type="ORF">GCM10022218_07320</name>
</gene>
<evidence type="ECO:0000313" key="1">
    <source>
        <dbReference type="EMBL" id="GAA4169803.1"/>
    </source>
</evidence>
<keyword evidence="2" id="KW-1185">Reference proteome</keyword>
<name>A0ABP7ZT59_9SPHI</name>
<accession>A0ABP7ZT59</accession>
<organism evidence="1 2">
    <name type="scientific">Sphingobacterium ginsenosidimutans</name>
    <dbReference type="NCBI Taxonomy" id="687845"/>
    <lineage>
        <taxon>Bacteria</taxon>
        <taxon>Pseudomonadati</taxon>
        <taxon>Bacteroidota</taxon>
        <taxon>Sphingobacteriia</taxon>
        <taxon>Sphingobacteriales</taxon>
        <taxon>Sphingobacteriaceae</taxon>
        <taxon>Sphingobacterium</taxon>
    </lineage>
</organism>
<reference evidence="2" key="1">
    <citation type="journal article" date="2019" name="Int. J. Syst. Evol. Microbiol.">
        <title>The Global Catalogue of Microorganisms (GCM) 10K type strain sequencing project: providing services to taxonomists for standard genome sequencing and annotation.</title>
        <authorList>
            <consortium name="The Broad Institute Genomics Platform"/>
            <consortium name="The Broad Institute Genome Sequencing Center for Infectious Disease"/>
            <person name="Wu L."/>
            <person name="Ma J."/>
        </authorList>
    </citation>
    <scope>NUCLEOTIDE SEQUENCE [LARGE SCALE GENOMIC DNA]</scope>
    <source>
        <strain evidence="2">JCM 16722</strain>
    </source>
</reference>
<protein>
    <recommendedName>
        <fullName evidence="3">DUF2262 domain-containing protein</fullName>
    </recommendedName>
</protein>
<dbReference type="Proteomes" id="UP001500167">
    <property type="component" value="Unassembled WGS sequence"/>
</dbReference>
<proteinExistence type="predicted"/>
<sequence length="159" mass="18428">MVDKSFMTSFGVLERSEGPEETSVWSTRIVVDNRFFDGEIPLYILTKAEKPSDNMLRLAEAILGHMERYLETGISFLKRTLTEQAIDFKISGREREYLVREIEEFPVDLPEVILYDDEEEWVLRFAEGLFSICDPYGININFSSDKPISVDNLEDSEEI</sequence>
<evidence type="ECO:0000313" key="2">
    <source>
        <dbReference type="Proteomes" id="UP001500167"/>
    </source>
</evidence>
<evidence type="ECO:0008006" key="3">
    <source>
        <dbReference type="Google" id="ProtNLM"/>
    </source>
</evidence>
<comment type="caution">
    <text evidence="1">The sequence shown here is derived from an EMBL/GenBank/DDBJ whole genome shotgun (WGS) entry which is preliminary data.</text>
</comment>
<dbReference type="RefSeq" id="WP_346084358.1">
    <property type="nucleotide sequence ID" value="NZ_BAAAZK010000002.1"/>
</dbReference>